<keyword evidence="1" id="KW-0812">Transmembrane</keyword>
<reference evidence="2" key="2">
    <citation type="journal article" date="2015" name="Data Brief">
        <title>Shoot transcriptome of the giant reed, Arundo donax.</title>
        <authorList>
            <person name="Barrero R.A."/>
            <person name="Guerrero F.D."/>
            <person name="Moolhuijzen P."/>
            <person name="Goolsby J.A."/>
            <person name="Tidwell J."/>
            <person name="Bellgard S.E."/>
            <person name="Bellgard M.I."/>
        </authorList>
    </citation>
    <scope>NUCLEOTIDE SEQUENCE</scope>
    <source>
        <tissue evidence="2">Shoot tissue taken approximately 20 cm above the soil surface</tissue>
    </source>
</reference>
<dbReference type="AlphaFoldDB" id="A0A0A9HRZ4"/>
<protein>
    <submittedName>
        <fullName evidence="2">Uncharacterized protein</fullName>
    </submittedName>
</protein>
<feature type="transmembrane region" description="Helical" evidence="1">
    <location>
        <begin position="6"/>
        <end position="24"/>
    </location>
</feature>
<reference evidence="2" key="1">
    <citation type="submission" date="2014-09" db="EMBL/GenBank/DDBJ databases">
        <authorList>
            <person name="Magalhaes I.L.F."/>
            <person name="Oliveira U."/>
            <person name="Santos F.R."/>
            <person name="Vidigal T.H.D.A."/>
            <person name="Brescovit A.D."/>
            <person name="Santos A.J."/>
        </authorList>
    </citation>
    <scope>NUCLEOTIDE SEQUENCE</scope>
    <source>
        <tissue evidence="2">Shoot tissue taken approximately 20 cm above the soil surface</tissue>
    </source>
</reference>
<evidence type="ECO:0000256" key="1">
    <source>
        <dbReference type="SAM" id="Phobius"/>
    </source>
</evidence>
<dbReference type="EMBL" id="GBRH01158389">
    <property type="protein sequence ID" value="JAE39507.1"/>
    <property type="molecule type" value="Transcribed_RNA"/>
</dbReference>
<name>A0A0A9HRZ4_ARUDO</name>
<keyword evidence="1" id="KW-1133">Transmembrane helix</keyword>
<accession>A0A0A9HRZ4</accession>
<organism evidence="2">
    <name type="scientific">Arundo donax</name>
    <name type="common">Giant reed</name>
    <name type="synonym">Donax arundinaceus</name>
    <dbReference type="NCBI Taxonomy" id="35708"/>
    <lineage>
        <taxon>Eukaryota</taxon>
        <taxon>Viridiplantae</taxon>
        <taxon>Streptophyta</taxon>
        <taxon>Embryophyta</taxon>
        <taxon>Tracheophyta</taxon>
        <taxon>Spermatophyta</taxon>
        <taxon>Magnoliopsida</taxon>
        <taxon>Liliopsida</taxon>
        <taxon>Poales</taxon>
        <taxon>Poaceae</taxon>
        <taxon>PACMAD clade</taxon>
        <taxon>Arundinoideae</taxon>
        <taxon>Arundineae</taxon>
        <taxon>Arundo</taxon>
    </lineage>
</organism>
<evidence type="ECO:0000313" key="2">
    <source>
        <dbReference type="EMBL" id="JAE39507.1"/>
    </source>
</evidence>
<keyword evidence="1" id="KW-0472">Membrane</keyword>
<proteinExistence type="predicted"/>
<sequence>MYFLVISFMPLSFYSLAPIVCFIYT</sequence>